<evidence type="ECO:0000313" key="3">
    <source>
        <dbReference type="EMBL" id="SBP23782.1"/>
    </source>
</evidence>
<dbReference type="SUPFAM" id="SSF54991">
    <property type="entry name" value="Anticodon-binding domain of PheRS"/>
    <property type="match status" value="1"/>
</dbReference>
<dbReference type="EMBL" id="HADX01001550">
    <property type="protein sequence ID" value="SBP23782.1"/>
    <property type="molecule type" value="Transcribed_RNA"/>
</dbReference>
<dbReference type="InterPro" id="IPR019446">
    <property type="entry name" value="BMT5-like"/>
</dbReference>
<reference evidence="3" key="2">
    <citation type="submission" date="2016-06" db="EMBL/GenBank/DDBJ databases">
        <title>The genome of a short-lived fish provides insights into sex chromosome evolution and the genetic control of aging.</title>
        <authorList>
            <person name="Reichwald K."/>
            <person name="Felder M."/>
            <person name="Petzold A."/>
            <person name="Koch P."/>
            <person name="Groth M."/>
            <person name="Platzer M."/>
        </authorList>
    </citation>
    <scope>NUCLEOTIDE SEQUENCE</scope>
    <source>
        <tissue evidence="3">Brain</tissue>
    </source>
</reference>
<dbReference type="PANTHER" id="PTHR11538">
    <property type="entry name" value="PHENYLALANYL-TRNA SYNTHETASE"/>
    <property type="match status" value="1"/>
</dbReference>
<dbReference type="AlphaFoldDB" id="A0A1A7Y056"/>
<dbReference type="FunFam" id="3.40.50.150:FF:000361">
    <property type="entry name" value="Ferredoxin-fold anticodon-binding domain-containing protein 1 homolog"/>
    <property type="match status" value="1"/>
</dbReference>
<dbReference type="InterPro" id="IPR005121">
    <property type="entry name" value="Fdx_antiC-bd"/>
</dbReference>
<proteinExistence type="predicted"/>
<sequence length="661" mass="74512">MVVTHSLFSSREARRAFWDNFLIIYIKTFPSFPFGMDMSPSRSILLVGEGNFSFSSCVCQLEAGSSITATCLQHQEEALRQEDAATNIQTIQDSGGCVLFGVDCTKLGECVSLQGRVFDRVVFNFPHCGRKSGVKKNRELLKNFFLSCIQVLAEDGEVHVSLCNGQGGTPADKPKREWHNSWQVAAMAAEARLILSAVRPFENENYPSYKCTGYRSQDKGFHVEKALLHVFSRSFPYIPVQIAHVEEVIEGETVHYNIPVELSDYVYRRFLSSDSVHPVKLVQDFVLKGLLEHWSVSMATESVPFLIAAERLHSCCHGVDNSQCYWIHLLQRDLTCPSEGRDSNTQEASSAALIKDNRIKSLWPACSSDVHPEVESSLYLLRPSLLPQLNKFLAEKEEMLKKTQLQGGSEGRDVRSEEEKNKNDEGCNGTISSFFGVSGVVFRNIPISLWALPAFHQLLLRGVFPSDTEPIKLLGSRLEKLLSPYGVSVVTEERSLQLMVEPMGLVGEVFKSSSADSRHVTITVSLNLDLLTVLLFSLPDWRLLWSHDPRFIKQFSHGPPPGTPFCPFSLYPEPFSFDISFWTGPTWEEKKFYAAIREASLGTVQQVKLMDTFSHPDLSQTSYCYRLTYLSHTHALSHTQVLKFHKHLELLLSSRLQVTIR</sequence>
<name>A0A1A7Y056_9TELE</name>
<dbReference type="InterPro" id="IPR036690">
    <property type="entry name" value="Fdx_antiC-bd_sf"/>
</dbReference>
<dbReference type="Gene3D" id="3.30.70.380">
    <property type="entry name" value="Ferrodoxin-fold anticodon-binding domain"/>
    <property type="match status" value="1"/>
</dbReference>
<dbReference type="GO" id="GO:0070475">
    <property type="term" value="P:rRNA base methylation"/>
    <property type="evidence" value="ECO:0007669"/>
    <property type="project" value="InterPro"/>
</dbReference>
<evidence type="ECO:0000256" key="1">
    <source>
        <dbReference type="SAM" id="MobiDB-lite"/>
    </source>
</evidence>
<feature type="region of interest" description="Disordered" evidence="1">
    <location>
        <begin position="403"/>
        <end position="425"/>
    </location>
</feature>
<dbReference type="Pfam" id="PF10354">
    <property type="entry name" value="BMT5-like"/>
    <property type="match status" value="1"/>
</dbReference>
<organism evidence="3">
    <name type="scientific">Iconisemion striatum</name>
    <dbReference type="NCBI Taxonomy" id="60296"/>
    <lineage>
        <taxon>Eukaryota</taxon>
        <taxon>Metazoa</taxon>
        <taxon>Chordata</taxon>
        <taxon>Craniata</taxon>
        <taxon>Vertebrata</taxon>
        <taxon>Euteleostomi</taxon>
        <taxon>Actinopterygii</taxon>
        <taxon>Neopterygii</taxon>
        <taxon>Teleostei</taxon>
        <taxon>Neoteleostei</taxon>
        <taxon>Acanthomorphata</taxon>
        <taxon>Ovalentaria</taxon>
        <taxon>Atherinomorphae</taxon>
        <taxon>Cyprinodontiformes</taxon>
        <taxon>Nothobranchiidae</taxon>
        <taxon>Iconisemion</taxon>
    </lineage>
</organism>
<dbReference type="Gene3D" id="3.30.930.10">
    <property type="entry name" value="Bira Bifunctional Protein, Domain 2"/>
    <property type="match status" value="1"/>
</dbReference>
<dbReference type="InterPro" id="IPR045864">
    <property type="entry name" value="aa-tRNA-synth_II/BPL/LPL"/>
</dbReference>
<reference evidence="3" key="1">
    <citation type="submission" date="2016-05" db="EMBL/GenBank/DDBJ databases">
        <authorList>
            <person name="Lavstsen T."/>
            <person name="Jespersen J.S."/>
        </authorList>
    </citation>
    <scope>NUCLEOTIDE SEQUENCE</scope>
    <source>
        <tissue evidence="3">Brain</tissue>
    </source>
</reference>
<gene>
    <name evidence="3" type="primary">FDXACB1</name>
</gene>
<dbReference type="GO" id="GO:0005737">
    <property type="term" value="C:cytoplasm"/>
    <property type="evidence" value="ECO:0007669"/>
    <property type="project" value="TreeGrafter"/>
</dbReference>
<dbReference type="PROSITE" id="PS51447">
    <property type="entry name" value="FDX_ACB"/>
    <property type="match status" value="1"/>
</dbReference>
<protein>
    <submittedName>
        <fullName evidence="3">Ferredoxin-fold anticodon binding domain containing 1</fullName>
    </submittedName>
</protein>
<dbReference type="Pfam" id="PF03147">
    <property type="entry name" value="FDX-ACB"/>
    <property type="match status" value="1"/>
</dbReference>
<accession>A0A1A7Y056</accession>
<dbReference type="PANTHER" id="PTHR11538:SF26">
    <property type="entry name" value="FERREDOXIN-FOLD ANTICODON-BINDING DOMAIN-CONTAINING PROTEIN 1"/>
    <property type="match status" value="1"/>
</dbReference>
<dbReference type="EMBL" id="HADW01005760">
    <property type="protein sequence ID" value="SBP07160.1"/>
    <property type="molecule type" value="Transcribed_RNA"/>
</dbReference>
<dbReference type="GO" id="GO:0070042">
    <property type="term" value="F:rRNA (uridine-N3-)-methyltransferase activity"/>
    <property type="evidence" value="ECO:0007669"/>
    <property type="project" value="InterPro"/>
</dbReference>
<evidence type="ECO:0000259" key="2">
    <source>
        <dbReference type="PROSITE" id="PS51447"/>
    </source>
</evidence>
<dbReference type="SMART" id="SM00896">
    <property type="entry name" value="FDX-ACB"/>
    <property type="match status" value="1"/>
</dbReference>
<feature type="compositionally biased region" description="Basic and acidic residues" evidence="1">
    <location>
        <begin position="410"/>
        <end position="425"/>
    </location>
</feature>
<feature type="domain" description="FDX-ACB" evidence="2">
    <location>
        <begin position="570"/>
        <end position="661"/>
    </location>
</feature>